<dbReference type="Proteomes" id="UP000198309">
    <property type="component" value="Unassembled WGS sequence"/>
</dbReference>
<reference evidence="1 4" key="1">
    <citation type="submission" date="2016-10" db="EMBL/GenBank/DDBJ databases">
        <authorList>
            <person name="de Groot N.N."/>
        </authorList>
    </citation>
    <scope>NUCLEOTIDE SEQUENCE [LARGE SCALE GENOMIC DNA]</scope>
    <source>
        <strain evidence="1 4">CCM 7361</strain>
    </source>
</reference>
<name>A0A239FF78_9PSED</name>
<evidence type="ECO:0000313" key="1">
    <source>
        <dbReference type="EMBL" id="SDI09363.1"/>
    </source>
</evidence>
<evidence type="ECO:0000313" key="2">
    <source>
        <dbReference type="EMBL" id="SNS54734.1"/>
    </source>
</evidence>
<gene>
    <name evidence="1" type="ORF">SAMN05216189_1002100</name>
    <name evidence="2" type="ORF">SAMN06295949_103158</name>
</gene>
<protein>
    <submittedName>
        <fullName evidence="1">Uncharacterized protein</fullName>
    </submittedName>
</protein>
<sequence length="100" mass="11156">MGPRPSQALLVSVLCQLSESQPRSLAELSGQRENNLLAIRELFRQGRISGVLRDDPLGLEDDQGPLLCDAERLRLRRPYALQVEELKEQAAPPVDGLIRI</sequence>
<dbReference type="EMBL" id="FNEC01000002">
    <property type="protein sequence ID" value="SDI09363.1"/>
    <property type="molecule type" value="Genomic_DNA"/>
</dbReference>
<organism evidence="1 4">
    <name type="scientific">Pseudomonas delhiensis</name>
    <dbReference type="NCBI Taxonomy" id="366289"/>
    <lineage>
        <taxon>Bacteria</taxon>
        <taxon>Pseudomonadati</taxon>
        <taxon>Pseudomonadota</taxon>
        <taxon>Gammaproteobacteria</taxon>
        <taxon>Pseudomonadales</taxon>
        <taxon>Pseudomonadaceae</taxon>
        <taxon>Pseudomonas</taxon>
    </lineage>
</organism>
<dbReference type="RefSeq" id="WP_089390197.1">
    <property type="nucleotide sequence ID" value="NZ_FNEC01000002.1"/>
</dbReference>
<proteinExistence type="predicted"/>
<dbReference type="EMBL" id="FZPC01000003">
    <property type="protein sequence ID" value="SNS54734.1"/>
    <property type="molecule type" value="Genomic_DNA"/>
</dbReference>
<evidence type="ECO:0000313" key="4">
    <source>
        <dbReference type="Proteomes" id="UP000199693"/>
    </source>
</evidence>
<keyword evidence="3" id="KW-1185">Reference proteome</keyword>
<reference evidence="2 3" key="2">
    <citation type="submission" date="2017-06" db="EMBL/GenBank/DDBJ databases">
        <authorList>
            <person name="Varghese N."/>
            <person name="Submissions S."/>
        </authorList>
    </citation>
    <scope>NUCLEOTIDE SEQUENCE [LARGE SCALE GENOMIC DNA]</scope>
    <source>
        <strain evidence="2 3">RLD-1</strain>
    </source>
</reference>
<evidence type="ECO:0000313" key="3">
    <source>
        <dbReference type="Proteomes" id="UP000198309"/>
    </source>
</evidence>
<accession>A0A239FF78</accession>
<dbReference type="Proteomes" id="UP000199693">
    <property type="component" value="Unassembled WGS sequence"/>
</dbReference>
<dbReference type="AlphaFoldDB" id="A0A239FF78"/>